<comment type="caution">
    <text evidence="1">The sequence shown here is derived from an EMBL/GenBank/DDBJ whole genome shotgun (WGS) entry which is preliminary data.</text>
</comment>
<dbReference type="EMBL" id="CAMPGE010003763">
    <property type="protein sequence ID" value="CAI2362608.1"/>
    <property type="molecule type" value="Genomic_DNA"/>
</dbReference>
<keyword evidence="2" id="KW-1185">Reference proteome</keyword>
<evidence type="ECO:0000313" key="1">
    <source>
        <dbReference type="EMBL" id="CAI2362608.1"/>
    </source>
</evidence>
<accession>A0AAD1X4E4</accession>
<proteinExistence type="predicted"/>
<reference evidence="1" key="1">
    <citation type="submission" date="2023-07" db="EMBL/GenBank/DDBJ databases">
        <authorList>
            <consortium name="AG Swart"/>
            <person name="Singh M."/>
            <person name="Singh A."/>
            <person name="Seah K."/>
            <person name="Emmerich C."/>
        </authorList>
    </citation>
    <scope>NUCLEOTIDE SEQUENCE</scope>
    <source>
        <strain evidence="1">DP1</strain>
    </source>
</reference>
<organism evidence="1 2">
    <name type="scientific">Euplotes crassus</name>
    <dbReference type="NCBI Taxonomy" id="5936"/>
    <lineage>
        <taxon>Eukaryota</taxon>
        <taxon>Sar</taxon>
        <taxon>Alveolata</taxon>
        <taxon>Ciliophora</taxon>
        <taxon>Intramacronucleata</taxon>
        <taxon>Spirotrichea</taxon>
        <taxon>Hypotrichia</taxon>
        <taxon>Euplotida</taxon>
        <taxon>Euplotidae</taxon>
        <taxon>Moneuplotes</taxon>
    </lineage>
</organism>
<gene>
    <name evidence="1" type="ORF">ECRASSUSDP1_LOCUS3932</name>
</gene>
<evidence type="ECO:0000313" key="2">
    <source>
        <dbReference type="Proteomes" id="UP001295684"/>
    </source>
</evidence>
<name>A0AAD1X4E4_EUPCR</name>
<protein>
    <submittedName>
        <fullName evidence="1">Uncharacterized protein</fullName>
    </submittedName>
</protein>
<dbReference type="AlphaFoldDB" id="A0AAD1X4E4"/>
<sequence>MDFLCTSDFCSSSKQKYYCQSHCAFICTYCKRSTHDECSLKPLISADSLKDQIFQFKKLIDTLQKDFNDFNLQEYFPEFQETIEKYKDSFVKIRDLTIQTIEDKKVLKLENCKIHLDKIVIDLRKERTIARVMSYLYELNVFNSKGSDTDTITTTSQSTLKNKTCASEENSDKPIKPVITDEETKEIVEIVGSQSISDLRSKYSPKEHPKKHLSDISLNLSQQDDVDFMKEFIKKKKTIDVEKYTFKLPENYDDERITRDFIDTCVNPKACKEIELTNDYIYDLLCFLPYESCISKIMEAGDFRLHLHNFELDESTLQKFATKVENKNIVIDLDDCWLKYWDCKKPEKITWHNEKQWKLNSVKYLENRFD</sequence>
<dbReference type="Proteomes" id="UP001295684">
    <property type="component" value="Unassembled WGS sequence"/>
</dbReference>